<keyword evidence="1" id="KW-1133">Transmembrane helix</keyword>
<reference evidence="2" key="1">
    <citation type="submission" date="2020-10" db="EMBL/GenBank/DDBJ databases">
        <title>Genome Sequence of Monilinia vaccinii-corymbosi Sheds Light on Mummy Berry Disease Infection of Blueberry and Mating Type.</title>
        <authorList>
            <person name="Yow A.G."/>
            <person name="Zhang Y."/>
            <person name="Bansal K."/>
            <person name="Eacker S.M."/>
            <person name="Sullivan S."/>
            <person name="Liachko I."/>
            <person name="Cubeta M.A."/>
            <person name="Rollins J.A."/>
            <person name="Ashrafi H."/>
        </authorList>
    </citation>
    <scope>NUCLEOTIDE SEQUENCE</scope>
    <source>
        <strain evidence="2">RL-1</strain>
    </source>
</reference>
<sequence length="139" mass="15169">MIGSLLGEFSAGDASDYDMCRVFGLQIASTTLYAYVSDCYRPQTPETGVLFNPSRGLSFLVGYFALPFADKAGFAWAWFTFAVVLLVFFVPVGALLLVGRRVEGKGGAAWVSWVAIEYLGLHAVSFAELWDLIGFGERC</sequence>
<accession>A0A8A3NZS9</accession>
<dbReference type="Proteomes" id="UP000672032">
    <property type="component" value="Chromosome 1"/>
</dbReference>
<evidence type="ECO:0000313" key="2">
    <source>
        <dbReference type="EMBL" id="QSZ30132.1"/>
    </source>
</evidence>
<gene>
    <name evidence="2" type="ORF">DSL72_004652</name>
</gene>
<proteinExistence type="predicted"/>
<name>A0A8A3NZS9_9HELO</name>
<keyword evidence="3" id="KW-1185">Reference proteome</keyword>
<dbReference type="OrthoDB" id="2585655at2759"/>
<protein>
    <submittedName>
        <fullName evidence="2">Uncharacterized protein</fullName>
    </submittedName>
</protein>
<feature type="transmembrane region" description="Helical" evidence="1">
    <location>
        <begin position="76"/>
        <end position="98"/>
    </location>
</feature>
<evidence type="ECO:0000313" key="3">
    <source>
        <dbReference type="Proteomes" id="UP000672032"/>
    </source>
</evidence>
<dbReference type="AlphaFoldDB" id="A0A8A3NZS9"/>
<keyword evidence="1" id="KW-0472">Membrane</keyword>
<evidence type="ECO:0000256" key="1">
    <source>
        <dbReference type="SAM" id="Phobius"/>
    </source>
</evidence>
<organism evidence="2 3">
    <name type="scientific">Monilinia vaccinii-corymbosi</name>
    <dbReference type="NCBI Taxonomy" id="61207"/>
    <lineage>
        <taxon>Eukaryota</taxon>
        <taxon>Fungi</taxon>
        <taxon>Dikarya</taxon>
        <taxon>Ascomycota</taxon>
        <taxon>Pezizomycotina</taxon>
        <taxon>Leotiomycetes</taxon>
        <taxon>Helotiales</taxon>
        <taxon>Sclerotiniaceae</taxon>
        <taxon>Monilinia</taxon>
    </lineage>
</organism>
<dbReference type="EMBL" id="CP063405">
    <property type="protein sequence ID" value="QSZ30132.1"/>
    <property type="molecule type" value="Genomic_DNA"/>
</dbReference>
<keyword evidence="1" id="KW-0812">Transmembrane</keyword>